<evidence type="ECO:0000259" key="3">
    <source>
        <dbReference type="PROSITE" id="PS50206"/>
    </source>
</evidence>
<dbReference type="EC" id="2.7.7.65" evidence="1"/>
<dbReference type="PROSITE" id="PS50887">
    <property type="entry name" value="GGDEF"/>
    <property type="match status" value="1"/>
</dbReference>
<dbReference type="InterPro" id="IPR000160">
    <property type="entry name" value="GGDEF_dom"/>
</dbReference>
<evidence type="ECO:0000256" key="1">
    <source>
        <dbReference type="ARBA" id="ARBA00012528"/>
    </source>
</evidence>
<name>A0ABQ2YR60_9GAMM</name>
<dbReference type="SMART" id="SM00267">
    <property type="entry name" value="GGDEF"/>
    <property type="match status" value="1"/>
</dbReference>
<reference evidence="6" key="1">
    <citation type="journal article" date="2019" name="Int. J. Syst. Evol. Microbiol.">
        <title>The Global Catalogue of Microorganisms (GCM) 10K type strain sequencing project: providing services to taxonomists for standard genome sequencing and annotation.</title>
        <authorList>
            <consortium name="The Broad Institute Genomics Platform"/>
            <consortium name="The Broad Institute Genome Sequencing Center for Infectious Disease"/>
            <person name="Wu L."/>
            <person name="Ma J."/>
        </authorList>
    </citation>
    <scope>NUCLEOTIDE SEQUENCE [LARGE SCALE GENOMIC DNA]</scope>
    <source>
        <strain evidence="6">KCTC 22228</strain>
    </source>
</reference>
<protein>
    <recommendedName>
        <fullName evidence="1">diguanylate cyclase</fullName>
        <ecNumber evidence="1">2.7.7.65</ecNumber>
    </recommendedName>
</protein>
<dbReference type="InterPro" id="IPR050469">
    <property type="entry name" value="Diguanylate_Cyclase"/>
</dbReference>
<dbReference type="Gene3D" id="3.30.70.270">
    <property type="match status" value="1"/>
</dbReference>
<dbReference type="CDD" id="cd01949">
    <property type="entry name" value="GGDEF"/>
    <property type="match status" value="1"/>
</dbReference>
<accession>A0ABQ2YR60</accession>
<dbReference type="SUPFAM" id="SSF53850">
    <property type="entry name" value="Periplasmic binding protein-like II"/>
    <property type="match status" value="1"/>
</dbReference>
<dbReference type="RefSeq" id="WP_189468763.1">
    <property type="nucleotide sequence ID" value="NZ_BMXS01000009.1"/>
</dbReference>
<keyword evidence="6" id="KW-1185">Reference proteome</keyword>
<sequence length="562" mass="63877">MHASQRLSFLRTTWRVGYLVLAWMSLELMGPDVQAGENDLTPVSLQLHWYHQFQFAGYYAAEAQGYFRDAGLEVEIRDSGYEAAGKAVDPVEEVVFQRADFGVSRADLLIHHSQGLPVVVLANIMQRSPLVFLTLERYGFSRLEDIGQRPISVTLPGYGTDKRLSAETVAAFRRARVDIRELNNSPPTWQLDDLFSGKTQLTAAYSTAEAYFVRQRGGIPVEIHPRDYGIDLYGDLLFTNAHFLEQEPEIVAAFRQAALKGWRYAMAHPEEVAELILERYPPRTPDYDRDFLIHEASRIRELMQPDLIEIGYSNPARWQSIASIYRDMGLIENVDLDTFLHDPQDPSPNIADLWQWSVPGAVMILLALGTAGYLHTVNRRLTQEVSRRRSAEAALRQQAEQDGLTGIDNRRLFEEHFHREFSRARRHGHPLSLIVFDVDLFKAINDNFGHLAGDRVLIAIARITRGVLRTSDHFARYGGEEFAVILPDTGIDEARLVAERIWQVNRDHAVQDEARSIRYTLSLGVAELSPSDVTAQAFFMRVDTLLYQAKNEGRDRLCLEAV</sequence>
<evidence type="ECO:0000259" key="4">
    <source>
        <dbReference type="PROSITE" id="PS50887"/>
    </source>
</evidence>
<dbReference type="InterPro" id="IPR029787">
    <property type="entry name" value="Nucleotide_cyclase"/>
</dbReference>
<dbReference type="Gene3D" id="3.40.190.10">
    <property type="entry name" value="Periplasmic binding protein-like II"/>
    <property type="match status" value="2"/>
</dbReference>
<dbReference type="Pfam" id="PF09084">
    <property type="entry name" value="NMT1"/>
    <property type="match status" value="1"/>
</dbReference>
<evidence type="ECO:0000313" key="6">
    <source>
        <dbReference type="Proteomes" id="UP000653056"/>
    </source>
</evidence>
<dbReference type="SUPFAM" id="SSF55073">
    <property type="entry name" value="Nucleotide cyclase"/>
    <property type="match status" value="1"/>
</dbReference>
<evidence type="ECO:0000313" key="5">
    <source>
        <dbReference type="EMBL" id="GGX92660.1"/>
    </source>
</evidence>
<dbReference type="EMBL" id="BMXS01000009">
    <property type="protein sequence ID" value="GGX92660.1"/>
    <property type="molecule type" value="Genomic_DNA"/>
</dbReference>
<dbReference type="PANTHER" id="PTHR45138">
    <property type="entry name" value="REGULATORY COMPONENTS OF SENSORY TRANSDUCTION SYSTEM"/>
    <property type="match status" value="1"/>
</dbReference>
<comment type="caution">
    <text evidence="5">The sequence shown here is derived from an EMBL/GenBank/DDBJ whole genome shotgun (WGS) entry which is preliminary data.</text>
</comment>
<feature type="domain" description="GGDEF" evidence="4">
    <location>
        <begin position="429"/>
        <end position="562"/>
    </location>
</feature>
<feature type="domain" description="Rhodanese" evidence="3">
    <location>
        <begin position="57"/>
        <end position="93"/>
    </location>
</feature>
<comment type="catalytic activity">
    <reaction evidence="2">
        <text>2 GTP = 3',3'-c-di-GMP + 2 diphosphate</text>
        <dbReference type="Rhea" id="RHEA:24898"/>
        <dbReference type="ChEBI" id="CHEBI:33019"/>
        <dbReference type="ChEBI" id="CHEBI:37565"/>
        <dbReference type="ChEBI" id="CHEBI:58805"/>
        <dbReference type="EC" id="2.7.7.65"/>
    </reaction>
</comment>
<evidence type="ECO:0000256" key="2">
    <source>
        <dbReference type="ARBA" id="ARBA00034247"/>
    </source>
</evidence>
<dbReference type="InterPro" id="IPR043128">
    <property type="entry name" value="Rev_trsase/Diguanyl_cyclase"/>
</dbReference>
<dbReference type="PROSITE" id="PS50206">
    <property type="entry name" value="RHODANESE_3"/>
    <property type="match status" value="1"/>
</dbReference>
<gene>
    <name evidence="5" type="ORF">GCM10007160_20200</name>
</gene>
<dbReference type="Proteomes" id="UP000653056">
    <property type="component" value="Unassembled WGS sequence"/>
</dbReference>
<dbReference type="PANTHER" id="PTHR45138:SF9">
    <property type="entry name" value="DIGUANYLATE CYCLASE DGCM-RELATED"/>
    <property type="match status" value="1"/>
</dbReference>
<proteinExistence type="predicted"/>
<dbReference type="Pfam" id="PF00990">
    <property type="entry name" value="GGDEF"/>
    <property type="match status" value="1"/>
</dbReference>
<dbReference type="NCBIfam" id="TIGR00254">
    <property type="entry name" value="GGDEF"/>
    <property type="match status" value="1"/>
</dbReference>
<dbReference type="InterPro" id="IPR015168">
    <property type="entry name" value="SsuA/THI5"/>
</dbReference>
<organism evidence="5 6">
    <name type="scientific">Litchfieldella qijiaojingensis</name>
    <dbReference type="NCBI Taxonomy" id="980347"/>
    <lineage>
        <taxon>Bacteria</taxon>
        <taxon>Pseudomonadati</taxon>
        <taxon>Pseudomonadota</taxon>
        <taxon>Gammaproteobacteria</taxon>
        <taxon>Oceanospirillales</taxon>
        <taxon>Halomonadaceae</taxon>
        <taxon>Litchfieldella</taxon>
    </lineage>
</organism>
<dbReference type="InterPro" id="IPR001763">
    <property type="entry name" value="Rhodanese-like_dom"/>
</dbReference>